<gene>
    <name evidence="1" type="ORF">NCTC13193_01800</name>
</gene>
<dbReference type="EMBL" id="LR134492">
    <property type="protein sequence ID" value="VEI66920.1"/>
    <property type="molecule type" value="Genomic_DNA"/>
</dbReference>
<organism evidence="1 2">
    <name type="scientific">Serratia fonticola</name>
    <dbReference type="NCBI Taxonomy" id="47917"/>
    <lineage>
        <taxon>Bacteria</taxon>
        <taxon>Pseudomonadati</taxon>
        <taxon>Pseudomonadota</taxon>
        <taxon>Gammaproteobacteria</taxon>
        <taxon>Enterobacterales</taxon>
        <taxon>Yersiniaceae</taxon>
        <taxon>Serratia</taxon>
    </lineage>
</organism>
<proteinExistence type="predicted"/>
<sequence length="70" mass="7296">MTALVSHSGLGDWLGSALLNVIPQTQDRPFTAFGLLIGITTLLNFVVTANGVPALFTPLAQVLSEGVACR</sequence>
<evidence type="ECO:0000313" key="2">
    <source>
        <dbReference type="Proteomes" id="UP000270487"/>
    </source>
</evidence>
<name>A0A3S4WJ05_SERFO</name>
<dbReference type="Proteomes" id="UP000270487">
    <property type="component" value="Chromosome"/>
</dbReference>
<dbReference type="AlphaFoldDB" id="A0A3S4WJ05"/>
<reference evidence="1 2" key="1">
    <citation type="submission" date="2018-12" db="EMBL/GenBank/DDBJ databases">
        <authorList>
            <consortium name="Pathogen Informatics"/>
        </authorList>
    </citation>
    <scope>NUCLEOTIDE SEQUENCE [LARGE SCALE GENOMIC DNA]</scope>
    <source>
        <strain evidence="1 2">NCTC13193</strain>
    </source>
</reference>
<accession>A0A3S4WJ05</accession>
<evidence type="ECO:0000313" key="1">
    <source>
        <dbReference type="EMBL" id="VEI66920.1"/>
    </source>
</evidence>
<protein>
    <submittedName>
        <fullName evidence="1">Uncharacterized protein</fullName>
    </submittedName>
</protein>